<dbReference type="InterPro" id="IPR041569">
    <property type="entry name" value="AAA_lid_3"/>
</dbReference>
<dbReference type="GO" id="GO:0051013">
    <property type="term" value="P:microtubule severing"/>
    <property type="evidence" value="ECO:0000318"/>
    <property type="project" value="GO_Central"/>
</dbReference>
<feature type="compositionally biased region" description="Polar residues" evidence="9">
    <location>
        <begin position="159"/>
        <end position="176"/>
    </location>
</feature>
<sequence length="501" mass="54960">MGLLAFARELVRFFYAYVSLPSQAPMLGWMRKGSPSEGPGLKAQFAKLQGFHDLARDVIRRGVECDSKKQANNAASFYLRGLEVLQEGLNLPIAANINGSDEVQRLVDAMQRWKVQVTERLESVTGAKPSGASSDRPSPASYADWLASGTEKKKKPATTPRSTSGPASVQRTTSANGRAAAPPQRRVMSSGGSVSATGGQSRAEVKGVPQDLVRRIEEEIVDSTGSVKWDDIAGLQQAKNTLTEMVLLPTLRGDLFKGLRAPPRGLLLFGPPGNGKTMLAKAVAAEAKATFFSISAASLTSKWVGEGEKLVRALFAVAKQRQPAMIFIDEIDSILSARSASEHDASRRLKTEFLVQFDGVMSSDEDRIIVMGATNRPEELDEAVRRRLVKRIYIPLPDAPARRALLDHVLRGQAVRMSERDLARLVAETDTYSGSDLHALCREAAMEPIRELGSRITTVELDQVRPLVYSDFTKALRVIRPSVSRDQLQRYEKWNRDFGSL</sequence>
<evidence type="ECO:0000256" key="1">
    <source>
        <dbReference type="ARBA" id="ARBA00022701"/>
    </source>
</evidence>
<dbReference type="EC" id="5.6.1.1" evidence="7"/>
<dbReference type="Pfam" id="PF17862">
    <property type="entry name" value="AAA_lid_3"/>
    <property type="match status" value="1"/>
</dbReference>
<feature type="compositionally biased region" description="Polar residues" evidence="9">
    <location>
        <begin position="190"/>
        <end position="200"/>
    </location>
</feature>
<dbReference type="Gene3D" id="1.10.8.60">
    <property type="match status" value="1"/>
</dbReference>
<dbReference type="FunFam" id="3.40.50.300:FF:000093">
    <property type="entry name" value="Fidgetin-like 1"/>
    <property type="match status" value="1"/>
</dbReference>
<feature type="domain" description="AAA+ ATPase" evidence="10">
    <location>
        <begin position="262"/>
        <end position="398"/>
    </location>
</feature>
<keyword evidence="12" id="KW-1185">Reference proteome</keyword>
<evidence type="ECO:0000313" key="12">
    <source>
        <dbReference type="Proteomes" id="UP000054558"/>
    </source>
</evidence>
<dbReference type="FunFam" id="1.10.8.60:FF:000022">
    <property type="entry name" value="Fidgetin like 1"/>
    <property type="match status" value="1"/>
</dbReference>
<dbReference type="GO" id="GO:0016887">
    <property type="term" value="F:ATP hydrolysis activity"/>
    <property type="evidence" value="ECO:0000318"/>
    <property type="project" value="GO_Central"/>
</dbReference>
<keyword evidence="4" id="KW-0472">Membrane</keyword>
<dbReference type="Proteomes" id="UP000054558">
    <property type="component" value="Unassembled WGS sequence"/>
</dbReference>
<dbReference type="PANTHER" id="PTHR23074:SF86">
    <property type="entry name" value="SPASTIN"/>
    <property type="match status" value="1"/>
</dbReference>
<dbReference type="InterPro" id="IPR027417">
    <property type="entry name" value="P-loop_NTPase"/>
</dbReference>
<evidence type="ECO:0000256" key="4">
    <source>
        <dbReference type="ARBA" id="ARBA00023136"/>
    </source>
</evidence>
<dbReference type="InterPro" id="IPR003960">
    <property type="entry name" value="ATPase_AAA_CS"/>
</dbReference>
<comment type="catalytic activity">
    <reaction evidence="6">
        <text>n ATP + n H2O + a microtubule = n ADP + n phosphate + (n+1) alpha/beta tubulin heterodimers.</text>
        <dbReference type="EC" id="5.6.1.1"/>
    </reaction>
</comment>
<feature type="region of interest" description="Disordered" evidence="9">
    <location>
        <begin position="122"/>
        <end position="207"/>
    </location>
</feature>
<name>A0A1Y1IDP1_KLENI</name>
<protein>
    <recommendedName>
        <fullName evidence="7">microtubule-severing ATPase</fullName>
        <ecNumber evidence="7">5.6.1.1</ecNumber>
    </recommendedName>
</protein>
<dbReference type="EMBL" id="DF237225">
    <property type="protein sequence ID" value="GAQ86208.1"/>
    <property type="molecule type" value="Genomic_DNA"/>
</dbReference>
<evidence type="ECO:0000256" key="9">
    <source>
        <dbReference type="SAM" id="MobiDB-lite"/>
    </source>
</evidence>
<keyword evidence="1" id="KW-0493">Microtubule</keyword>
<accession>A0A1Y1IDP1</accession>
<keyword evidence="5" id="KW-0413">Isomerase</keyword>
<evidence type="ECO:0000256" key="8">
    <source>
        <dbReference type="RuleBase" id="RU003651"/>
    </source>
</evidence>
<dbReference type="OMA" id="ISKWQCQ"/>
<dbReference type="GO" id="GO:0008568">
    <property type="term" value="F:microtubule severing ATPase activity"/>
    <property type="evidence" value="ECO:0000318"/>
    <property type="project" value="GO_Central"/>
</dbReference>
<dbReference type="GO" id="GO:0005524">
    <property type="term" value="F:ATP binding"/>
    <property type="evidence" value="ECO:0007669"/>
    <property type="project" value="UniProtKB-KW"/>
</dbReference>
<dbReference type="SUPFAM" id="SSF52540">
    <property type="entry name" value="P-loop containing nucleoside triphosphate hydrolases"/>
    <property type="match status" value="1"/>
</dbReference>
<reference evidence="11 12" key="1">
    <citation type="journal article" date="2014" name="Nat. Commun.">
        <title>Klebsormidium flaccidum genome reveals primary factors for plant terrestrial adaptation.</title>
        <authorList>
            <person name="Hori K."/>
            <person name="Maruyama F."/>
            <person name="Fujisawa T."/>
            <person name="Togashi T."/>
            <person name="Yamamoto N."/>
            <person name="Seo M."/>
            <person name="Sato S."/>
            <person name="Yamada T."/>
            <person name="Mori H."/>
            <person name="Tajima N."/>
            <person name="Moriyama T."/>
            <person name="Ikeuchi M."/>
            <person name="Watanabe M."/>
            <person name="Wada H."/>
            <person name="Kobayashi K."/>
            <person name="Saito M."/>
            <person name="Masuda T."/>
            <person name="Sasaki-Sekimoto Y."/>
            <person name="Mashiguchi K."/>
            <person name="Awai K."/>
            <person name="Shimojima M."/>
            <person name="Masuda S."/>
            <person name="Iwai M."/>
            <person name="Nobusawa T."/>
            <person name="Narise T."/>
            <person name="Kondo S."/>
            <person name="Saito H."/>
            <person name="Sato R."/>
            <person name="Murakawa M."/>
            <person name="Ihara Y."/>
            <person name="Oshima-Yamada Y."/>
            <person name="Ohtaka K."/>
            <person name="Satoh M."/>
            <person name="Sonobe K."/>
            <person name="Ishii M."/>
            <person name="Ohtani R."/>
            <person name="Kanamori-Sato M."/>
            <person name="Honoki R."/>
            <person name="Miyazaki D."/>
            <person name="Mochizuki H."/>
            <person name="Umetsu J."/>
            <person name="Higashi K."/>
            <person name="Shibata D."/>
            <person name="Kamiya Y."/>
            <person name="Sato N."/>
            <person name="Nakamura Y."/>
            <person name="Tabata S."/>
            <person name="Ida S."/>
            <person name="Kurokawa K."/>
            <person name="Ohta H."/>
        </authorList>
    </citation>
    <scope>NUCLEOTIDE SEQUENCE [LARGE SCALE GENOMIC DNA]</scope>
    <source>
        <strain evidence="11 12">NIES-2285</strain>
    </source>
</reference>
<comment type="similarity">
    <text evidence="8">Belongs to the AAA ATPase family.</text>
</comment>
<dbReference type="GO" id="GO:0005874">
    <property type="term" value="C:microtubule"/>
    <property type="evidence" value="ECO:0007669"/>
    <property type="project" value="UniProtKB-KW"/>
</dbReference>
<evidence type="ECO:0000256" key="3">
    <source>
        <dbReference type="ARBA" id="ARBA00022840"/>
    </source>
</evidence>
<dbReference type="AlphaFoldDB" id="A0A1Y1IDP1"/>
<dbReference type="Gene3D" id="1.20.58.80">
    <property type="entry name" value="Phosphotransferase system, lactose/cellobiose-type IIA subunit"/>
    <property type="match status" value="1"/>
</dbReference>
<gene>
    <name evidence="11" type="ORF">KFL_002760050</name>
</gene>
<dbReference type="STRING" id="105231.A0A1Y1IDP1"/>
<dbReference type="SMART" id="SM00382">
    <property type="entry name" value="AAA"/>
    <property type="match status" value="1"/>
</dbReference>
<dbReference type="GO" id="GO:0005819">
    <property type="term" value="C:spindle"/>
    <property type="evidence" value="ECO:0000318"/>
    <property type="project" value="GO_Central"/>
</dbReference>
<keyword evidence="2 8" id="KW-0547">Nucleotide-binding</keyword>
<dbReference type="InterPro" id="IPR050304">
    <property type="entry name" value="MT-severing_AAA_ATPase"/>
</dbReference>
<dbReference type="Gene3D" id="3.40.50.300">
    <property type="entry name" value="P-loop containing nucleotide triphosphate hydrolases"/>
    <property type="match status" value="1"/>
</dbReference>
<dbReference type="PROSITE" id="PS00674">
    <property type="entry name" value="AAA"/>
    <property type="match status" value="1"/>
</dbReference>
<evidence type="ECO:0000313" key="11">
    <source>
        <dbReference type="EMBL" id="GAQ86208.1"/>
    </source>
</evidence>
<evidence type="ECO:0000259" key="10">
    <source>
        <dbReference type="SMART" id="SM00382"/>
    </source>
</evidence>
<dbReference type="GO" id="GO:0005737">
    <property type="term" value="C:cytoplasm"/>
    <property type="evidence" value="ECO:0000318"/>
    <property type="project" value="GO_Central"/>
</dbReference>
<evidence type="ECO:0000256" key="6">
    <source>
        <dbReference type="ARBA" id="ARBA00036378"/>
    </source>
</evidence>
<dbReference type="PANTHER" id="PTHR23074">
    <property type="entry name" value="AAA DOMAIN-CONTAINING"/>
    <property type="match status" value="1"/>
</dbReference>
<evidence type="ECO:0000256" key="7">
    <source>
        <dbReference type="ARBA" id="ARBA00038871"/>
    </source>
</evidence>
<evidence type="ECO:0000256" key="2">
    <source>
        <dbReference type="ARBA" id="ARBA00022741"/>
    </source>
</evidence>
<dbReference type="Pfam" id="PF00004">
    <property type="entry name" value="AAA"/>
    <property type="match status" value="1"/>
</dbReference>
<dbReference type="InterPro" id="IPR003593">
    <property type="entry name" value="AAA+_ATPase"/>
</dbReference>
<dbReference type="OrthoDB" id="10251136at2759"/>
<proteinExistence type="inferred from homology"/>
<dbReference type="InterPro" id="IPR003959">
    <property type="entry name" value="ATPase_AAA_core"/>
</dbReference>
<dbReference type="Pfam" id="PF09336">
    <property type="entry name" value="Vps4_C"/>
    <property type="match status" value="1"/>
</dbReference>
<evidence type="ECO:0000256" key="5">
    <source>
        <dbReference type="ARBA" id="ARBA00023235"/>
    </source>
</evidence>
<organism evidence="11 12">
    <name type="scientific">Klebsormidium nitens</name>
    <name type="common">Green alga</name>
    <name type="synonym">Ulothrix nitens</name>
    <dbReference type="NCBI Taxonomy" id="105231"/>
    <lineage>
        <taxon>Eukaryota</taxon>
        <taxon>Viridiplantae</taxon>
        <taxon>Streptophyta</taxon>
        <taxon>Klebsormidiophyceae</taxon>
        <taxon>Klebsormidiales</taxon>
        <taxon>Klebsormidiaceae</taxon>
        <taxon>Klebsormidium</taxon>
    </lineage>
</organism>
<keyword evidence="3 8" id="KW-0067">ATP-binding</keyword>
<dbReference type="InterPro" id="IPR015415">
    <property type="entry name" value="Spast_Vps4_C"/>
</dbReference>